<dbReference type="RefSeq" id="WP_022920322.1">
    <property type="nucleotide sequence ID" value="NZ_BMLB01000002.1"/>
</dbReference>
<reference evidence="3" key="1">
    <citation type="journal article" date="2019" name="Int. J. Syst. Evol. Microbiol.">
        <title>The Global Catalogue of Microorganisms (GCM) 10K type strain sequencing project: providing services to taxonomists for standard genome sequencing and annotation.</title>
        <authorList>
            <consortium name="The Broad Institute Genomics Platform"/>
            <consortium name="The Broad Institute Genome Sequencing Center for Infectious Disease"/>
            <person name="Wu L."/>
            <person name="Ma J."/>
        </authorList>
    </citation>
    <scope>NUCLEOTIDE SEQUENCE [LARGE SCALE GENOMIC DNA]</scope>
    <source>
        <strain evidence="3">CGMCC 1.5362</strain>
    </source>
</reference>
<dbReference type="CDD" id="cd02440">
    <property type="entry name" value="AdoMet_MTases"/>
    <property type="match status" value="1"/>
</dbReference>
<dbReference type="Gene3D" id="3.40.50.150">
    <property type="entry name" value="Vaccinia Virus protein VP39"/>
    <property type="match status" value="1"/>
</dbReference>
<evidence type="ECO:0000259" key="1">
    <source>
        <dbReference type="Pfam" id="PF18096"/>
    </source>
</evidence>
<accession>A0ABQ2F5X8</accession>
<organism evidence="2 3">
    <name type="scientific">Ornithinimicrobium pekingense</name>
    <dbReference type="NCBI Taxonomy" id="384677"/>
    <lineage>
        <taxon>Bacteria</taxon>
        <taxon>Bacillati</taxon>
        <taxon>Actinomycetota</taxon>
        <taxon>Actinomycetes</taxon>
        <taxon>Micrococcales</taxon>
        <taxon>Ornithinimicrobiaceae</taxon>
        <taxon>Ornithinimicrobium</taxon>
    </lineage>
</organism>
<name>A0ABQ2F5X8_9MICO</name>
<protein>
    <recommendedName>
        <fullName evidence="1">THUMP-like domain-containing protein</fullName>
    </recommendedName>
</protein>
<dbReference type="InterPro" id="IPR029063">
    <property type="entry name" value="SAM-dependent_MTases_sf"/>
</dbReference>
<dbReference type="SUPFAM" id="SSF53335">
    <property type="entry name" value="S-adenosyl-L-methionine-dependent methyltransferases"/>
    <property type="match status" value="1"/>
</dbReference>
<comment type="caution">
    <text evidence="2">The sequence shown here is derived from an EMBL/GenBank/DDBJ whole genome shotgun (WGS) entry which is preliminary data.</text>
</comment>
<gene>
    <name evidence="2" type="ORF">GCM10011509_11910</name>
</gene>
<evidence type="ECO:0000313" key="2">
    <source>
        <dbReference type="EMBL" id="GGK65244.1"/>
    </source>
</evidence>
<dbReference type="Proteomes" id="UP000662111">
    <property type="component" value="Unassembled WGS sequence"/>
</dbReference>
<keyword evidence="3" id="KW-1185">Reference proteome</keyword>
<dbReference type="Pfam" id="PF18096">
    <property type="entry name" value="Thump_like"/>
    <property type="match status" value="1"/>
</dbReference>
<dbReference type="InterPro" id="IPR041497">
    <property type="entry name" value="Thump-like"/>
</dbReference>
<evidence type="ECO:0000313" key="3">
    <source>
        <dbReference type="Proteomes" id="UP000662111"/>
    </source>
</evidence>
<sequence length="423" mass="44307">MTAEEDRTAHAAALLRRLAAREGRAVLEALPPYDDAEVLALTTRLRAEGLDADLVSAALTQARLRARAAGRLGPAAARMLLTGDGLEQATRPAVARRHAQRFVDAGVGHVWDLGSGVGLDAVALAEAGLEVTAVERDEEVAAAATANLAAYPRARVVHADVHEVAPRPGDGAWLDPARRTPGVADARGRTRRVFRLSDLAPSWEHVQAVAAGAAATGAKLSPGFSRGDLPRGAEAEWVSLDGDVVECAVWWRGAVRRAGASAVVGTSTAHGVAWERVTEVADPPPALADGERPEAWLAEPDRGVLAAGLTGSVAAAVGGRELDPGVGYVSAPGPVDVPWARWFAVEEVLPLHARPVRAWLRGRGVGRVTLKKRGVPTDPERFRAELRLRGGRSSPEATLVLTRVAGRPSVVVVTPLAQASSTP</sequence>
<feature type="domain" description="THUMP-like" evidence="1">
    <location>
        <begin position="340"/>
        <end position="415"/>
    </location>
</feature>
<proteinExistence type="predicted"/>
<dbReference type="EMBL" id="BMLB01000002">
    <property type="protein sequence ID" value="GGK65244.1"/>
    <property type="molecule type" value="Genomic_DNA"/>
</dbReference>